<dbReference type="Proteomes" id="UP000004218">
    <property type="component" value="Unassembled WGS sequence"/>
</dbReference>
<comment type="caution">
    <text evidence="10">The sequence shown here is derived from an EMBL/GenBank/DDBJ whole genome shotgun (WGS) entry which is preliminary data.</text>
</comment>
<evidence type="ECO:0000256" key="1">
    <source>
        <dbReference type="ARBA" id="ARBA00008764"/>
    </source>
</evidence>
<evidence type="ECO:0000256" key="5">
    <source>
        <dbReference type="ARBA" id="ARBA00022825"/>
    </source>
</evidence>
<evidence type="ECO:0000256" key="7">
    <source>
        <dbReference type="RuleBase" id="RU004296"/>
    </source>
</evidence>
<dbReference type="InterPro" id="IPR050966">
    <property type="entry name" value="Glutamyl_endopeptidase"/>
</dbReference>
<dbReference type="eggNOG" id="COG3591">
    <property type="taxonomic scope" value="Bacteria"/>
</dbReference>
<evidence type="ECO:0000256" key="4">
    <source>
        <dbReference type="ARBA" id="ARBA00022801"/>
    </source>
</evidence>
<feature type="domain" description="Peptidase S1" evidence="9">
    <location>
        <begin position="97"/>
        <end position="292"/>
    </location>
</feature>
<protein>
    <recommendedName>
        <fullName evidence="7">Serine protease</fullName>
        <ecNumber evidence="7">3.4.21.-</ecNumber>
    </recommendedName>
</protein>
<name>E0DHA0_9CORY</name>
<dbReference type="InterPro" id="IPR008256">
    <property type="entry name" value="Peptidase_S1B"/>
</dbReference>
<dbReference type="AlphaFoldDB" id="E0DHA0"/>
<organism evidence="10 11">
    <name type="scientific">Corynebacterium matruchotii ATCC 14266</name>
    <dbReference type="NCBI Taxonomy" id="553207"/>
    <lineage>
        <taxon>Bacteria</taxon>
        <taxon>Bacillati</taxon>
        <taxon>Actinomycetota</taxon>
        <taxon>Actinomycetes</taxon>
        <taxon>Mycobacteriales</taxon>
        <taxon>Corynebacteriaceae</taxon>
        <taxon>Corynebacterium</taxon>
    </lineage>
</organism>
<keyword evidence="11" id="KW-1185">Reference proteome</keyword>
<dbReference type="InterPro" id="IPR009003">
    <property type="entry name" value="Peptidase_S1_PA"/>
</dbReference>
<keyword evidence="4 7" id="KW-0378">Hydrolase</keyword>
<feature type="active site" description="Charge relay system" evidence="6">
    <location>
        <position position="139"/>
    </location>
</feature>
<dbReference type="PANTHER" id="PTHR15462:SF8">
    <property type="entry name" value="SERINE PROTEASE"/>
    <property type="match status" value="1"/>
</dbReference>
<keyword evidence="5 7" id="KW-0720">Serine protease</keyword>
<dbReference type="Gene3D" id="2.40.10.10">
    <property type="entry name" value="Trypsin-like serine proteases"/>
    <property type="match status" value="2"/>
</dbReference>
<feature type="active site" description="Charge relay system" evidence="6">
    <location>
        <position position="253"/>
    </location>
</feature>
<evidence type="ECO:0000256" key="2">
    <source>
        <dbReference type="ARBA" id="ARBA00022670"/>
    </source>
</evidence>
<dbReference type="InterPro" id="IPR018114">
    <property type="entry name" value="TRYPSIN_HIS"/>
</dbReference>
<evidence type="ECO:0000259" key="9">
    <source>
        <dbReference type="SMART" id="SM00020"/>
    </source>
</evidence>
<proteinExistence type="inferred from homology"/>
<keyword evidence="2 7" id="KW-0645">Protease</keyword>
<evidence type="ECO:0000256" key="8">
    <source>
        <dbReference type="SAM" id="MobiDB-lite"/>
    </source>
</evidence>
<dbReference type="GO" id="GO:0006508">
    <property type="term" value="P:proteolysis"/>
    <property type="evidence" value="ECO:0007669"/>
    <property type="project" value="UniProtKB-KW"/>
</dbReference>
<evidence type="ECO:0000313" key="10">
    <source>
        <dbReference type="EMBL" id="EFM48357.1"/>
    </source>
</evidence>
<dbReference type="InterPro" id="IPR001254">
    <property type="entry name" value="Trypsin_dom"/>
</dbReference>
<dbReference type="Pfam" id="PF00089">
    <property type="entry name" value="Trypsin"/>
    <property type="match status" value="1"/>
</dbReference>
<dbReference type="InterPro" id="IPR043504">
    <property type="entry name" value="Peptidase_S1_PA_chymotrypsin"/>
</dbReference>
<dbReference type="EC" id="3.4.21.-" evidence="7"/>
<dbReference type="PRINTS" id="PR00839">
    <property type="entry name" value="V8PROTEASE"/>
</dbReference>
<dbReference type="STRING" id="553207.HMPREF0299_5052"/>
<comment type="similarity">
    <text evidence="1 7">Belongs to the peptidase S1B family.</text>
</comment>
<dbReference type="SMART" id="SM00020">
    <property type="entry name" value="Tryp_SPc"/>
    <property type="match status" value="1"/>
</dbReference>
<dbReference type="PANTHER" id="PTHR15462">
    <property type="entry name" value="SERINE PROTEASE"/>
    <property type="match status" value="1"/>
</dbReference>
<dbReference type="PROSITE" id="PS00134">
    <property type="entry name" value="TRYPSIN_HIS"/>
    <property type="match status" value="1"/>
</dbReference>
<keyword evidence="3 7" id="KW-0732">Signal</keyword>
<evidence type="ECO:0000313" key="11">
    <source>
        <dbReference type="Proteomes" id="UP000004218"/>
    </source>
</evidence>
<feature type="region of interest" description="Disordered" evidence="8">
    <location>
        <begin position="55"/>
        <end position="78"/>
    </location>
</feature>
<dbReference type="EMBL" id="ACSH02000006">
    <property type="protein sequence ID" value="EFM48357.1"/>
    <property type="molecule type" value="Genomic_DNA"/>
</dbReference>
<sequence>MIINRKLLLNLITAFTTILFSALIPVSVAHAESTKNISIEPVGYDIINGHLDTKNPIENPNLMEDPGYSRTDSNPGSLPDSDIATEEKIIKEDNRALITNTTDTPYRWLGMIDYTTSANNEGICTGALISKDTVLTAGHCVARGNRNFTFTPGRNGNNRPFGTIQVTQVWYDKNFDYINNDWGILKLATPIGDKIGWFGMHVANKTTLFNQYATIAGYPSDKPENTLWKDKSTIIKMTDKQVYYNTDTYRGQSGAPVLDDKASIYAIHTNGNSQHNWGTLLTNELFSVVANISHMTQSSED</sequence>
<accession>E0DHA0</accession>
<gene>
    <name evidence="10" type="ORF">HMPREF0299_5052</name>
</gene>
<dbReference type="GO" id="GO:0004252">
    <property type="term" value="F:serine-type endopeptidase activity"/>
    <property type="evidence" value="ECO:0007669"/>
    <property type="project" value="InterPro"/>
</dbReference>
<evidence type="ECO:0000256" key="3">
    <source>
        <dbReference type="ARBA" id="ARBA00022729"/>
    </source>
</evidence>
<dbReference type="SUPFAM" id="SSF50494">
    <property type="entry name" value="Trypsin-like serine proteases"/>
    <property type="match status" value="1"/>
</dbReference>
<evidence type="ECO:0000256" key="6">
    <source>
        <dbReference type="PIRSR" id="PIRSR608256-1"/>
    </source>
</evidence>
<feature type="active site" description="Charge relay system" evidence="6">
    <location>
        <position position="181"/>
    </location>
</feature>
<feature type="signal peptide" evidence="7">
    <location>
        <begin position="1"/>
        <end position="31"/>
    </location>
</feature>
<reference evidence="10" key="1">
    <citation type="submission" date="2010-08" db="EMBL/GenBank/DDBJ databases">
        <authorList>
            <person name="Harkins D.M."/>
            <person name="Madupu R."/>
            <person name="Durkin A.S."/>
            <person name="Torralba M."/>
            <person name="Methe B."/>
            <person name="Sutton G.G."/>
            <person name="Nelson K.E."/>
        </authorList>
    </citation>
    <scope>NUCLEOTIDE SEQUENCE [LARGE SCALE GENOMIC DNA]</scope>
    <source>
        <strain evidence="10">ATCC 14266</strain>
    </source>
</reference>
<feature type="chain" id="PRO_5006991249" description="Serine protease" evidence="7">
    <location>
        <begin position="32"/>
        <end position="301"/>
    </location>
</feature>